<protein>
    <submittedName>
        <fullName evidence="2">Uncharacterized protein</fullName>
    </submittedName>
</protein>
<comment type="caution">
    <text evidence="2">The sequence shown here is derived from an EMBL/GenBank/DDBJ whole genome shotgun (WGS) entry which is preliminary data.</text>
</comment>
<evidence type="ECO:0000256" key="1">
    <source>
        <dbReference type="SAM" id="MobiDB-lite"/>
    </source>
</evidence>
<gene>
    <name evidence="2" type="ORF">C7B46_19365</name>
</gene>
<evidence type="ECO:0000313" key="2">
    <source>
        <dbReference type="EMBL" id="PSR27559.1"/>
    </source>
</evidence>
<dbReference type="AlphaFoldDB" id="A0A2T2WZ87"/>
<evidence type="ECO:0000313" key="3">
    <source>
        <dbReference type="Proteomes" id="UP000242972"/>
    </source>
</evidence>
<dbReference type="EMBL" id="PXYW01000108">
    <property type="protein sequence ID" value="PSR27559.1"/>
    <property type="molecule type" value="Genomic_DNA"/>
</dbReference>
<dbReference type="Proteomes" id="UP000242972">
    <property type="component" value="Unassembled WGS sequence"/>
</dbReference>
<name>A0A2T2WZ87_9FIRM</name>
<proteinExistence type="predicted"/>
<sequence length="108" mass="12586">MTCRFKSLSYRGDPPALPGDLLTASGPRKEAGRDMEMGHYSRHDGHRRYWVLLNRQETPLRHVGQILRDHFPYVDGYPGAPGRWFASKVRVTIRAHHVLVRQDWYCDV</sequence>
<organism evidence="2 3">
    <name type="scientific">Sulfobacillus benefaciens</name>
    <dbReference type="NCBI Taxonomy" id="453960"/>
    <lineage>
        <taxon>Bacteria</taxon>
        <taxon>Bacillati</taxon>
        <taxon>Bacillota</taxon>
        <taxon>Clostridia</taxon>
        <taxon>Eubacteriales</taxon>
        <taxon>Clostridiales Family XVII. Incertae Sedis</taxon>
        <taxon>Sulfobacillus</taxon>
    </lineage>
</organism>
<reference evidence="2 3" key="1">
    <citation type="journal article" date="2014" name="BMC Genomics">
        <title>Comparison of environmental and isolate Sulfobacillus genomes reveals diverse carbon, sulfur, nitrogen, and hydrogen metabolisms.</title>
        <authorList>
            <person name="Justice N.B."/>
            <person name="Norman A."/>
            <person name="Brown C.T."/>
            <person name="Singh A."/>
            <person name="Thomas B.C."/>
            <person name="Banfield J.F."/>
        </authorList>
    </citation>
    <scope>NUCLEOTIDE SEQUENCE [LARGE SCALE GENOMIC DNA]</scope>
    <source>
        <strain evidence="2">AMDSBA4</strain>
    </source>
</reference>
<feature type="region of interest" description="Disordered" evidence="1">
    <location>
        <begin position="6"/>
        <end position="33"/>
    </location>
</feature>
<accession>A0A2T2WZ87</accession>